<feature type="compositionally biased region" description="Low complexity" evidence="2">
    <location>
        <begin position="21"/>
        <end position="34"/>
    </location>
</feature>
<organism evidence="4 5">
    <name type="scientific">Eragrostis curvula</name>
    <name type="common">weeping love grass</name>
    <dbReference type="NCBI Taxonomy" id="38414"/>
    <lineage>
        <taxon>Eukaryota</taxon>
        <taxon>Viridiplantae</taxon>
        <taxon>Streptophyta</taxon>
        <taxon>Embryophyta</taxon>
        <taxon>Tracheophyta</taxon>
        <taxon>Spermatophyta</taxon>
        <taxon>Magnoliopsida</taxon>
        <taxon>Liliopsida</taxon>
        <taxon>Poales</taxon>
        <taxon>Poaceae</taxon>
        <taxon>PACMAD clade</taxon>
        <taxon>Chloridoideae</taxon>
        <taxon>Eragrostideae</taxon>
        <taxon>Eragrostidinae</taxon>
        <taxon>Eragrostis</taxon>
    </lineage>
</organism>
<comment type="caution">
    <text evidence="4">The sequence shown here is derived from an EMBL/GenBank/DDBJ whole genome shotgun (WGS) entry which is preliminary data.</text>
</comment>
<reference evidence="4 5" key="1">
    <citation type="journal article" date="2019" name="Sci. Rep.">
        <title>A high-quality genome of Eragrostis curvula grass provides insights into Poaceae evolution and supports new strategies to enhance forage quality.</title>
        <authorList>
            <person name="Carballo J."/>
            <person name="Santos B.A.C.M."/>
            <person name="Zappacosta D."/>
            <person name="Garbus I."/>
            <person name="Selva J.P."/>
            <person name="Gallo C.A."/>
            <person name="Diaz A."/>
            <person name="Albertini E."/>
            <person name="Caccamo M."/>
            <person name="Echenique V."/>
        </authorList>
    </citation>
    <scope>NUCLEOTIDE SEQUENCE [LARGE SCALE GENOMIC DNA]</scope>
    <source>
        <strain evidence="5">cv. Victoria</strain>
        <tissue evidence="4">Leaf</tissue>
    </source>
</reference>
<keyword evidence="1" id="KW-0862">Zinc</keyword>
<evidence type="ECO:0000256" key="1">
    <source>
        <dbReference type="PROSITE-ProRule" id="PRU00047"/>
    </source>
</evidence>
<protein>
    <recommendedName>
        <fullName evidence="3">CCHC-type domain-containing protein</fullName>
    </recommendedName>
</protein>
<dbReference type="GO" id="GO:0003676">
    <property type="term" value="F:nucleic acid binding"/>
    <property type="evidence" value="ECO:0007669"/>
    <property type="project" value="InterPro"/>
</dbReference>
<dbReference type="Gramene" id="TVU25382">
    <property type="protein sequence ID" value="TVU25382"/>
    <property type="gene ID" value="EJB05_27876"/>
</dbReference>
<evidence type="ECO:0000313" key="4">
    <source>
        <dbReference type="EMBL" id="TVU25382.1"/>
    </source>
</evidence>
<keyword evidence="1" id="KW-0479">Metal-binding</keyword>
<evidence type="ECO:0000256" key="2">
    <source>
        <dbReference type="SAM" id="MobiDB-lite"/>
    </source>
</evidence>
<dbReference type="Gene3D" id="4.10.60.10">
    <property type="entry name" value="Zinc finger, CCHC-type"/>
    <property type="match status" value="1"/>
</dbReference>
<feature type="domain" description="CCHC-type" evidence="3">
    <location>
        <begin position="184"/>
        <end position="197"/>
    </location>
</feature>
<dbReference type="PANTHER" id="PTHR33170">
    <property type="entry name" value="DUF4283 DOMAIN-CONTAINING PROTEIN-RELATED"/>
    <property type="match status" value="1"/>
</dbReference>
<dbReference type="PANTHER" id="PTHR33170:SF40">
    <property type="entry name" value="OS04G0557100 PROTEIN"/>
    <property type="match status" value="1"/>
</dbReference>
<feature type="region of interest" description="Disordered" evidence="2">
    <location>
        <begin position="1"/>
        <end position="68"/>
    </location>
</feature>
<gene>
    <name evidence="4" type="ORF">EJB05_27876</name>
</gene>
<dbReference type="Proteomes" id="UP000324897">
    <property type="component" value="Chromosome 2"/>
</dbReference>
<dbReference type="SUPFAM" id="SSF57756">
    <property type="entry name" value="Retrovirus zinc finger-like domains"/>
    <property type="match status" value="1"/>
</dbReference>
<evidence type="ECO:0000313" key="5">
    <source>
        <dbReference type="Proteomes" id="UP000324897"/>
    </source>
</evidence>
<proteinExistence type="predicted"/>
<name>A0A5J9UNN4_9POAL</name>
<feature type="non-terminal residue" evidence="4">
    <location>
        <position position="1"/>
    </location>
</feature>
<dbReference type="InterPro" id="IPR036875">
    <property type="entry name" value="Znf_CCHC_sf"/>
</dbReference>
<feature type="compositionally biased region" description="Polar residues" evidence="2">
    <location>
        <begin position="465"/>
        <end position="478"/>
    </location>
</feature>
<dbReference type="OrthoDB" id="695829at2759"/>
<feature type="compositionally biased region" description="Low complexity" evidence="2">
    <location>
        <begin position="1"/>
        <end position="10"/>
    </location>
</feature>
<accession>A0A5J9UNN4</accession>
<keyword evidence="5" id="KW-1185">Reference proteome</keyword>
<dbReference type="InterPro" id="IPR001878">
    <property type="entry name" value="Znf_CCHC"/>
</dbReference>
<evidence type="ECO:0000259" key="3">
    <source>
        <dbReference type="PROSITE" id="PS50158"/>
    </source>
</evidence>
<dbReference type="EMBL" id="RWGY01000013">
    <property type="protein sequence ID" value="TVU25382.1"/>
    <property type="molecule type" value="Genomic_DNA"/>
</dbReference>
<keyword evidence="1" id="KW-0863">Zinc-finger</keyword>
<dbReference type="GO" id="GO:0008270">
    <property type="term" value="F:zinc ion binding"/>
    <property type="evidence" value="ECO:0007669"/>
    <property type="project" value="UniProtKB-KW"/>
</dbReference>
<feature type="region of interest" description="Disordered" evidence="2">
    <location>
        <begin position="409"/>
        <end position="481"/>
    </location>
</feature>
<feature type="compositionally biased region" description="Basic and acidic residues" evidence="2">
    <location>
        <begin position="424"/>
        <end position="461"/>
    </location>
</feature>
<dbReference type="AlphaFoldDB" id="A0A5J9UNN4"/>
<sequence>MESGGANNQGAGAGHGDDASRGAAARGRAPATQGGLVGRAAAQGTGFNGRDMQGQGQRNGYRGDYYQGRNYGPVSRHGVFSRPWSRPYNRQWRNEAYGDRGHDRGQPQHQVPLRMPGADVQVPPTQVSVPAPVTNAMPPQRAQENTGGPANVEQPVVPEAGKAAAVENTSGGKKEKTKEKPKFCFRCFKPGHKKEECTVVLFCGICLSTEHLTAKCTVYKNPRQTAYPVGFEVDGFGFYHIPHAPLAQAKNDNKTALVRVEGGVLSIPQLVQELVRFIPEKWTWQVNQVDENSFVADMQRSVAFGKADIKDHGVSLHFEEWKEEDEGDELDTVWVRVFRLPEKLREFPVFWAIGSMLGATQAVDMTSTIDNSYGRVQVAVMNVNRIPRKLDVVIGKRFYVVRLQVEGRDPEPIGENMNIDDGDNDRQGNDGKDGNQNKGGEGEQEGREDPNAKQKKGDSSKRNNHVQQEGTKQANNTGMIEEVEDTEDEFNIMRATKYPKTNVAGFGEPDTMQSMNWAPEIFGGLRAACGPFPELLLLILLNWMPRLMAPWALMGRICWLSCKVAHRPTGQEEKVPGRR</sequence>
<dbReference type="PROSITE" id="PS50158">
    <property type="entry name" value="ZF_CCHC"/>
    <property type="match status" value="1"/>
</dbReference>